<feature type="signal peptide" evidence="1">
    <location>
        <begin position="1"/>
        <end position="28"/>
    </location>
</feature>
<dbReference type="EMBL" id="CABHOD010000004">
    <property type="protein sequence ID" value="VUX63182.1"/>
    <property type="molecule type" value="Genomic_DNA"/>
</dbReference>
<evidence type="ECO:0000256" key="1">
    <source>
        <dbReference type="SAM" id="SignalP"/>
    </source>
</evidence>
<reference evidence="2 3" key="1">
    <citation type="submission" date="2019-07" db="EMBL/GenBank/DDBJ databases">
        <authorList>
            <person name="Chang H.-W."/>
            <person name="Raman A."/>
            <person name="Venkatesh S."/>
            <person name="Gehrig J."/>
        </authorList>
    </citation>
    <scope>NUCLEOTIDE SEQUENCE [LARGE SCALE GENOMIC DNA]</scope>
    <source>
        <strain evidence="2">Bifidobacterium_pseudocatenulatum_LFYP_29</strain>
    </source>
</reference>
<organism evidence="2 3">
    <name type="scientific">Bifidobacterium pseudocatenulatum</name>
    <dbReference type="NCBI Taxonomy" id="28026"/>
    <lineage>
        <taxon>Bacteria</taxon>
        <taxon>Bacillati</taxon>
        <taxon>Actinomycetota</taxon>
        <taxon>Actinomycetes</taxon>
        <taxon>Bifidobacteriales</taxon>
        <taxon>Bifidobacteriaceae</taxon>
        <taxon>Bifidobacterium</taxon>
    </lineage>
</organism>
<name>A0AAX3IVN3_BIFPS</name>
<gene>
    <name evidence="2" type="ORF">BPLFYP29_00813</name>
</gene>
<evidence type="ECO:0008006" key="4">
    <source>
        <dbReference type="Google" id="ProtNLM"/>
    </source>
</evidence>
<feature type="chain" id="PRO_5043545001" description="Lipoprotein" evidence="1">
    <location>
        <begin position="29"/>
        <end position="236"/>
    </location>
</feature>
<accession>A0AAX3IVN3</accession>
<keyword evidence="1" id="KW-0732">Signal</keyword>
<evidence type="ECO:0000313" key="3">
    <source>
        <dbReference type="Proteomes" id="UP000331308"/>
    </source>
</evidence>
<evidence type="ECO:0000313" key="2">
    <source>
        <dbReference type="EMBL" id="VUX63182.1"/>
    </source>
</evidence>
<comment type="caution">
    <text evidence="2">The sequence shown here is derived from an EMBL/GenBank/DDBJ whole genome shotgun (WGS) entry which is preliminary data.</text>
</comment>
<dbReference type="AlphaFoldDB" id="A0AAX3IVN3"/>
<dbReference type="Proteomes" id="UP000331308">
    <property type="component" value="Unassembled WGS sequence"/>
</dbReference>
<proteinExistence type="predicted"/>
<sequence>MVTSWMSFCKTCVLAVALSMLLAGCSINGDATGASSDSATSESSSENGSAGGQKLAASLSEWIEQRESQGNIAESQKTILDKAKSTGEISTSDYEKAWSDYRQCMIDKGYKEIKLIKYPSGLYAEAGHKQGTTIQESRYSDDSTECGDEYVADAQDVYGIIVGNPNLYADQAQAVVDCLHRDSLVPKDYTVSRFNKEFSGTDGNTSFDMQNLQVRSCLVSNGYNVGYATDDTEQLW</sequence>
<protein>
    <recommendedName>
        <fullName evidence="4">Lipoprotein</fullName>
    </recommendedName>
</protein>